<protein>
    <submittedName>
        <fullName evidence="2">Uncharacterized protein</fullName>
    </submittedName>
</protein>
<evidence type="ECO:0000256" key="1">
    <source>
        <dbReference type="SAM" id="MobiDB-lite"/>
    </source>
</evidence>
<name>A0A678TQD1_SACOF</name>
<dbReference type="EMBL" id="MH182524">
    <property type="protein sequence ID" value="AWA44812.1"/>
    <property type="molecule type" value="Genomic_DNA"/>
</dbReference>
<sequence>MLRGLPGIRHKSVQLACTILKGPCSSSNSSTKPLVGKQSRGAAGSRLRPAVGVDGGGGAAGEDQGSRAHTLGCPAWPDAAYGGAATVAAAATAAVPMAGLFQRFRLRRGAPVVEEDEAEAMVHAVGHERARRQQGCGGGKLSLPAMVDAAALSATKGQSEKGRVRENAERAWRVSGFTKCEREQQRRVARRWDARQQWRARSAAWLTRRPTVEHLACVGEGKSSIRVVGARWQVSGQNPSQPVAILLLRFLTHGFYGFRRVWSSRRRVQQRRVPGDLSRNIGLVR</sequence>
<accession>A0A678TQD1</accession>
<dbReference type="AlphaFoldDB" id="A0A678TQD1"/>
<feature type="region of interest" description="Disordered" evidence="1">
    <location>
        <begin position="24"/>
        <end position="66"/>
    </location>
</feature>
<gene>
    <name evidence="2" type="ORF">SO37C23_000001</name>
</gene>
<evidence type="ECO:0000313" key="2">
    <source>
        <dbReference type="EMBL" id="AWA44812.1"/>
    </source>
</evidence>
<reference evidence="2" key="1">
    <citation type="submission" date="2018-04" db="EMBL/GenBank/DDBJ databases">
        <title>Comparative Analysis of Homologous Sequences of Saccharum officinarum and Saccharum spontaneum Reveals Independent Polyploidization Events.</title>
        <authorList>
            <person name="Sharma A."/>
            <person name="Song J."/>
            <person name="Lin Q."/>
            <person name="Singh R."/>
            <person name="Ramos N."/>
            <person name="Wang K."/>
            <person name="Zhang J."/>
            <person name="Ming R."/>
            <person name="Yu Q."/>
        </authorList>
    </citation>
    <scope>NUCLEOTIDE SEQUENCE</scope>
</reference>
<proteinExistence type="predicted"/>
<organism evidence="2">
    <name type="scientific">Saccharum officinarum</name>
    <name type="common">Sugarcane</name>
    <dbReference type="NCBI Taxonomy" id="4547"/>
    <lineage>
        <taxon>Eukaryota</taxon>
        <taxon>Viridiplantae</taxon>
        <taxon>Streptophyta</taxon>
        <taxon>Embryophyta</taxon>
        <taxon>Tracheophyta</taxon>
        <taxon>Spermatophyta</taxon>
        <taxon>Magnoliopsida</taxon>
        <taxon>Liliopsida</taxon>
        <taxon>Poales</taxon>
        <taxon>Poaceae</taxon>
        <taxon>PACMAD clade</taxon>
        <taxon>Panicoideae</taxon>
        <taxon>Andropogonodae</taxon>
        <taxon>Andropogoneae</taxon>
        <taxon>Saccharinae</taxon>
        <taxon>Saccharum</taxon>
        <taxon>Saccharum officinarum species complex</taxon>
    </lineage>
</organism>